<dbReference type="EMBL" id="BARW01039281">
    <property type="protein sequence ID" value="GAJ19253.1"/>
    <property type="molecule type" value="Genomic_DNA"/>
</dbReference>
<feature type="non-terminal residue" evidence="1">
    <location>
        <position position="1"/>
    </location>
</feature>
<proteinExistence type="predicted"/>
<comment type="caution">
    <text evidence="1">The sequence shown here is derived from an EMBL/GenBank/DDBJ whole genome shotgun (WGS) entry which is preliminary data.</text>
</comment>
<organism evidence="1">
    <name type="scientific">marine sediment metagenome</name>
    <dbReference type="NCBI Taxonomy" id="412755"/>
    <lineage>
        <taxon>unclassified sequences</taxon>
        <taxon>metagenomes</taxon>
        <taxon>ecological metagenomes</taxon>
    </lineage>
</organism>
<sequence>GIAKVEFYVDDEYLGELTEEPFEWEYTGSGSEAQAIAYDNAGNSAASEKVNSQNQIQSSSNSVLDNQCYLFHPTLYPLPRRGNKLVFH</sequence>
<gene>
    <name evidence="1" type="ORF">S12H4_59897</name>
</gene>
<dbReference type="AlphaFoldDB" id="X1UP51"/>
<reference evidence="1" key="1">
    <citation type="journal article" date="2014" name="Front. Microbiol.">
        <title>High frequency of phylogenetically diverse reductive dehalogenase-homologous genes in deep subseafloor sedimentary metagenomes.</title>
        <authorList>
            <person name="Kawai M."/>
            <person name="Futagami T."/>
            <person name="Toyoda A."/>
            <person name="Takaki Y."/>
            <person name="Nishi S."/>
            <person name="Hori S."/>
            <person name="Arai W."/>
            <person name="Tsubouchi T."/>
            <person name="Morono Y."/>
            <person name="Uchiyama I."/>
            <person name="Ito T."/>
            <person name="Fujiyama A."/>
            <person name="Inagaki F."/>
            <person name="Takami H."/>
        </authorList>
    </citation>
    <scope>NUCLEOTIDE SEQUENCE</scope>
    <source>
        <strain evidence="1">Expedition CK06-06</strain>
    </source>
</reference>
<protein>
    <submittedName>
        <fullName evidence="1">Uncharacterized protein</fullName>
    </submittedName>
</protein>
<dbReference type="Gene3D" id="2.60.40.10">
    <property type="entry name" value="Immunoglobulins"/>
    <property type="match status" value="1"/>
</dbReference>
<name>X1UP51_9ZZZZ</name>
<dbReference type="InterPro" id="IPR013783">
    <property type="entry name" value="Ig-like_fold"/>
</dbReference>
<evidence type="ECO:0000313" key="1">
    <source>
        <dbReference type="EMBL" id="GAJ19253.1"/>
    </source>
</evidence>
<accession>X1UP51</accession>